<evidence type="ECO:0000313" key="8">
    <source>
        <dbReference type="Proteomes" id="UP000005239"/>
    </source>
</evidence>
<evidence type="ECO:0000256" key="6">
    <source>
        <dbReference type="SAM" id="MobiDB-lite"/>
    </source>
</evidence>
<feature type="compositionally biased region" description="Low complexity" evidence="6">
    <location>
        <begin position="267"/>
        <end position="283"/>
    </location>
</feature>
<dbReference type="PANTHER" id="PTHR14728">
    <property type="entry name" value="PROTEIN AURORA BOREALIS"/>
    <property type="match status" value="1"/>
</dbReference>
<evidence type="ECO:0000256" key="5">
    <source>
        <dbReference type="ARBA" id="ARBA00023306"/>
    </source>
</evidence>
<reference evidence="7" key="2">
    <citation type="submission" date="2022-06" db="UniProtKB">
        <authorList>
            <consortium name="EnsemblMetazoa"/>
        </authorList>
    </citation>
    <scope>IDENTIFICATION</scope>
    <source>
        <strain evidence="7">PS312</strain>
    </source>
</reference>
<organism evidence="7 8">
    <name type="scientific">Pristionchus pacificus</name>
    <name type="common">Parasitic nematode worm</name>
    <dbReference type="NCBI Taxonomy" id="54126"/>
    <lineage>
        <taxon>Eukaryota</taxon>
        <taxon>Metazoa</taxon>
        <taxon>Ecdysozoa</taxon>
        <taxon>Nematoda</taxon>
        <taxon>Chromadorea</taxon>
        <taxon>Rhabditida</taxon>
        <taxon>Rhabditina</taxon>
        <taxon>Diplogasteromorpha</taxon>
        <taxon>Diplogasteroidea</taxon>
        <taxon>Neodiplogasteridae</taxon>
        <taxon>Pristionchus</taxon>
    </lineage>
</organism>
<evidence type="ECO:0000256" key="2">
    <source>
        <dbReference type="ARBA" id="ARBA00020055"/>
    </source>
</evidence>
<dbReference type="Pfam" id="PF15280">
    <property type="entry name" value="BORA_N"/>
    <property type="match status" value="1"/>
</dbReference>
<dbReference type="AlphaFoldDB" id="A0A2A6C231"/>
<keyword evidence="3" id="KW-0132">Cell division</keyword>
<dbReference type="OrthoDB" id="10020858at2759"/>
<reference evidence="8" key="1">
    <citation type="journal article" date="2008" name="Nat. Genet.">
        <title>The Pristionchus pacificus genome provides a unique perspective on nematode lifestyle and parasitism.</title>
        <authorList>
            <person name="Dieterich C."/>
            <person name="Clifton S.W."/>
            <person name="Schuster L.N."/>
            <person name="Chinwalla A."/>
            <person name="Delehaunty K."/>
            <person name="Dinkelacker I."/>
            <person name="Fulton L."/>
            <person name="Fulton R."/>
            <person name="Godfrey J."/>
            <person name="Minx P."/>
            <person name="Mitreva M."/>
            <person name="Roeseler W."/>
            <person name="Tian H."/>
            <person name="Witte H."/>
            <person name="Yang S.P."/>
            <person name="Wilson R.K."/>
            <person name="Sommer R.J."/>
        </authorList>
    </citation>
    <scope>NUCLEOTIDE SEQUENCE [LARGE SCALE GENOMIC DNA]</scope>
    <source>
        <strain evidence="8">PS312</strain>
    </source>
</reference>
<dbReference type="InterPro" id="IPR023252">
    <property type="entry name" value="Aurora_borealis_protein"/>
</dbReference>
<feature type="region of interest" description="Disordered" evidence="6">
    <location>
        <begin position="364"/>
        <end position="458"/>
    </location>
</feature>
<dbReference type="Proteomes" id="UP000005239">
    <property type="component" value="Unassembled WGS sequence"/>
</dbReference>
<evidence type="ECO:0000313" key="7">
    <source>
        <dbReference type="EnsemblMetazoa" id="PPA02174.1"/>
    </source>
</evidence>
<dbReference type="GO" id="GO:0005737">
    <property type="term" value="C:cytoplasm"/>
    <property type="evidence" value="ECO:0000318"/>
    <property type="project" value="GO_Central"/>
</dbReference>
<dbReference type="GO" id="GO:0007088">
    <property type="term" value="P:regulation of mitotic nuclear division"/>
    <property type="evidence" value="ECO:0000318"/>
    <property type="project" value="GO_Central"/>
</dbReference>
<dbReference type="PANTHER" id="PTHR14728:SF2">
    <property type="entry name" value="PROTEIN AURORA BOREALIS"/>
    <property type="match status" value="1"/>
</dbReference>
<name>A0A2A6C231_PRIPA</name>
<keyword evidence="8" id="KW-1185">Reference proteome</keyword>
<dbReference type="EnsemblMetazoa" id="PPA02174.1">
    <property type="protein sequence ID" value="PPA02174.1"/>
    <property type="gene ID" value="WBGene00091728"/>
</dbReference>
<feature type="region of interest" description="Disordered" evidence="6">
    <location>
        <begin position="117"/>
        <end position="148"/>
    </location>
</feature>
<evidence type="ECO:0000256" key="1">
    <source>
        <dbReference type="ARBA" id="ARBA00010963"/>
    </source>
</evidence>
<sequence>MDKSIFGADESCVPNDEDLLSSTVLVGDEDHKRDELKLSPIFGDSSPSGKVGLRYRNSALTKSNNDSGERDDSEKCSSANSLGLSLDSFSAAQSGEQSDASQIEGECGNAAFIEEKENASTSSSKENYHRTPESSRSDNRLNNEPKRAVNPFERSVCADSLSRSIFSPGILAELSNLPKNTPKTATKGEFKWSIEHLAVLNPVDIPEEDIIRSRISPSSFHDPTKQAAIENFFRSNAAFHPSPDIFRKPPTPLAAPSAKRLRQMEGSSFKLPSSSSSILQPSPLTRPVADRMLRTAQFQRVRSFSTQTTLTIPPSEDIDLIAILGARFEFDEKADREARISEGIEEEEEERDLSASNLSLRRRLFLEDEEEEEEEDDEGEGEAERSALAIERTDILTPLSSNHSSSPSISNGNRSTSSLLEDLGSASRGTHHLTSPSPSRLRRMPLPFPDFSPIAPNT</sequence>
<keyword evidence="5" id="KW-0131">Cell cycle</keyword>
<comment type="similarity">
    <text evidence="1">Belongs to the BORA family.</text>
</comment>
<feature type="compositionally biased region" description="Low complexity" evidence="6">
    <location>
        <begin position="400"/>
        <end position="418"/>
    </location>
</feature>
<dbReference type="GO" id="GO:0060236">
    <property type="term" value="P:regulation of mitotic spindle organization"/>
    <property type="evidence" value="ECO:0000318"/>
    <property type="project" value="GO_Central"/>
</dbReference>
<gene>
    <name evidence="7" type="primary">WBGene00091728</name>
</gene>
<keyword evidence="4" id="KW-0498">Mitosis</keyword>
<evidence type="ECO:0000256" key="4">
    <source>
        <dbReference type="ARBA" id="ARBA00022776"/>
    </source>
</evidence>
<dbReference type="GO" id="GO:0051301">
    <property type="term" value="P:cell division"/>
    <property type="evidence" value="ECO:0007669"/>
    <property type="project" value="UniProtKB-KW"/>
</dbReference>
<feature type="region of interest" description="Disordered" evidence="6">
    <location>
        <begin position="30"/>
        <end position="79"/>
    </location>
</feature>
<dbReference type="GO" id="GO:0005634">
    <property type="term" value="C:nucleus"/>
    <property type="evidence" value="ECO:0000318"/>
    <property type="project" value="GO_Central"/>
</dbReference>
<feature type="compositionally biased region" description="Basic and acidic residues" evidence="6">
    <location>
        <begin position="126"/>
        <end position="147"/>
    </location>
</feature>
<proteinExistence type="inferred from homology"/>
<feature type="region of interest" description="Disordered" evidence="6">
    <location>
        <begin position="264"/>
        <end position="283"/>
    </location>
</feature>
<accession>A0A8R1YBJ6</accession>
<accession>A0A2A6C231</accession>
<protein>
    <recommendedName>
        <fullName evidence="2">Protein aurora borealis</fullName>
    </recommendedName>
</protein>
<feature type="compositionally biased region" description="Acidic residues" evidence="6">
    <location>
        <begin position="367"/>
        <end position="381"/>
    </location>
</feature>
<dbReference type="GO" id="GO:0019901">
    <property type="term" value="F:protein kinase binding"/>
    <property type="evidence" value="ECO:0000318"/>
    <property type="project" value="GO_Central"/>
</dbReference>
<evidence type="ECO:0000256" key="3">
    <source>
        <dbReference type="ARBA" id="ARBA00022618"/>
    </source>
</evidence>